<dbReference type="GO" id="GO:0012505">
    <property type="term" value="C:endomembrane system"/>
    <property type="evidence" value="ECO:0007669"/>
    <property type="project" value="UniProtKB-SubCell"/>
</dbReference>
<organism evidence="9 10">
    <name type="scientific">Streptococcus suis</name>
    <dbReference type="NCBI Taxonomy" id="1307"/>
    <lineage>
        <taxon>Bacteria</taxon>
        <taxon>Bacillati</taxon>
        <taxon>Bacillota</taxon>
        <taxon>Bacilli</taxon>
        <taxon>Lactobacillales</taxon>
        <taxon>Streptococcaceae</taxon>
        <taxon>Streptococcus</taxon>
    </lineage>
</organism>
<evidence type="ECO:0000256" key="4">
    <source>
        <dbReference type="ARBA" id="ARBA00022796"/>
    </source>
</evidence>
<dbReference type="InterPro" id="IPR001757">
    <property type="entry name" value="P_typ_ATPase"/>
</dbReference>
<evidence type="ECO:0000256" key="3">
    <source>
        <dbReference type="ARBA" id="ARBA00022723"/>
    </source>
</evidence>
<keyword evidence="4" id="KW-0406">Ion transport</keyword>
<dbReference type="EC" id="7.2.2.8" evidence="2"/>
<dbReference type="GO" id="GO:0005524">
    <property type="term" value="F:ATP binding"/>
    <property type="evidence" value="ECO:0007669"/>
    <property type="project" value="InterPro"/>
</dbReference>
<keyword evidence="6" id="KW-0186">Copper</keyword>
<dbReference type="Pfam" id="PF00122">
    <property type="entry name" value="E1-E2_ATPase"/>
    <property type="match status" value="1"/>
</dbReference>
<evidence type="ECO:0000256" key="7">
    <source>
        <dbReference type="ARBA" id="ARBA00049289"/>
    </source>
</evidence>
<keyword evidence="3" id="KW-0479">Metal-binding</keyword>
<sequence>MGPMLPGGGLPLPAILHQPLVFALVQLILVLPVLYVGRAFYQKGFKTLFAGHPNMDSLIAVGTSAALFQGIIMTILIATNQVATQHGHPELYFESAAVILTLITLGKYMEALSKERTSEAISKLMNLAPKTARVLCEGQEVTLPLDQVKVGDVLQVRPGEQIPVDGIIVEGQSTIDESMLTGESLPVKKTSGIQSLVRLSINMVLSKWKRQKLEQIPHCPKLFVWWKKHRGQKLRLRSWLTAFQQSLFQL</sequence>
<proteinExistence type="predicted"/>
<evidence type="ECO:0000256" key="2">
    <source>
        <dbReference type="ARBA" id="ARBA00012517"/>
    </source>
</evidence>
<name>A0A0Z9L691_STRSU</name>
<evidence type="ECO:0000313" key="9">
    <source>
        <dbReference type="EMBL" id="CYU19655.1"/>
    </source>
</evidence>
<keyword evidence="9" id="KW-0378">Hydrolase</keyword>
<evidence type="ECO:0000313" key="10">
    <source>
        <dbReference type="Proteomes" id="UP000075041"/>
    </source>
</evidence>
<dbReference type="GO" id="GO:0016020">
    <property type="term" value="C:membrane"/>
    <property type="evidence" value="ECO:0007669"/>
    <property type="project" value="InterPro"/>
</dbReference>
<dbReference type="GO" id="GO:0055070">
    <property type="term" value="P:copper ion homeostasis"/>
    <property type="evidence" value="ECO:0007669"/>
    <property type="project" value="TreeGrafter"/>
</dbReference>
<dbReference type="AlphaFoldDB" id="A0A0Z9L691"/>
<comment type="subcellular location">
    <subcellularLocation>
        <location evidence="1">Endomembrane system</location>
        <topology evidence="1">Multi-pass membrane protein</topology>
    </subcellularLocation>
</comment>
<protein>
    <recommendedName>
        <fullName evidence="2">P-type Cu(+) transporter</fullName>
        <ecNumber evidence="2">7.2.2.8</ecNumber>
    </recommendedName>
</protein>
<dbReference type="OMA" id="NATPDYH"/>
<dbReference type="InterPro" id="IPR008250">
    <property type="entry name" value="ATPase_P-typ_transduc_dom_A_sf"/>
</dbReference>
<dbReference type="NCBIfam" id="TIGR01494">
    <property type="entry name" value="ATPase_P-type"/>
    <property type="match status" value="1"/>
</dbReference>
<evidence type="ECO:0000259" key="8">
    <source>
        <dbReference type="Pfam" id="PF00122"/>
    </source>
</evidence>
<evidence type="ECO:0000256" key="6">
    <source>
        <dbReference type="ARBA" id="ARBA00023008"/>
    </source>
</evidence>
<dbReference type="GO" id="GO:0043682">
    <property type="term" value="F:P-type divalent copper transporter activity"/>
    <property type="evidence" value="ECO:0007669"/>
    <property type="project" value="TreeGrafter"/>
</dbReference>
<reference evidence="9 10" key="1">
    <citation type="submission" date="2016-02" db="EMBL/GenBank/DDBJ databases">
        <authorList>
            <consortium name="Pathogen Informatics"/>
        </authorList>
    </citation>
    <scope>NUCLEOTIDE SEQUENCE [LARGE SCALE GENOMIC DNA]</scope>
    <source>
        <strain evidence="9 10">LOLA-SS005</strain>
    </source>
</reference>
<dbReference type="Proteomes" id="UP000075041">
    <property type="component" value="Unassembled WGS sequence"/>
</dbReference>
<keyword evidence="4" id="KW-0813">Transport</keyword>
<accession>A0A0Z9L691</accession>
<evidence type="ECO:0000256" key="1">
    <source>
        <dbReference type="ARBA" id="ARBA00004127"/>
    </source>
</evidence>
<dbReference type="EMBL" id="FIFJ01000025">
    <property type="protein sequence ID" value="CYU19655.1"/>
    <property type="molecule type" value="Genomic_DNA"/>
</dbReference>
<dbReference type="SUPFAM" id="SSF81653">
    <property type="entry name" value="Calcium ATPase, transduction domain A"/>
    <property type="match status" value="1"/>
</dbReference>
<dbReference type="GO" id="GO:0016887">
    <property type="term" value="F:ATP hydrolysis activity"/>
    <property type="evidence" value="ECO:0007669"/>
    <property type="project" value="InterPro"/>
</dbReference>
<dbReference type="GO" id="GO:0005507">
    <property type="term" value="F:copper ion binding"/>
    <property type="evidence" value="ECO:0007669"/>
    <property type="project" value="TreeGrafter"/>
</dbReference>
<keyword evidence="5" id="KW-1278">Translocase</keyword>
<gene>
    <name evidence="9" type="primary">copA_3</name>
    <name evidence="9" type="ORF">ERS132356_01768</name>
</gene>
<comment type="catalytic activity">
    <reaction evidence="7">
        <text>Cu(+)(in) + ATP + H2O = Cu(+)(out) + ADP + phosphate + H(+)</text>
        <dbReference type="Rhea" id="RHEA:25792"/>
        <dbReference type="ChEBI" id="CHEBI:15377"/>
        <dbReference type="ChEBI" id="CHEBI:15378"/>
        <dbReference type="ChEBI" id="CHEBI:30616"/>
        <dbReference type="ChEBI" id="CHEBI:43474"/>
        <dbReference type="ChEBI" id="CHEBI:49552"/>
        <dbReference type="ChEBI" id="CHEBI:456216"/>
        <dbReference type="EC" id="7.2.2.8"/>
    </reaction>
</comment>
<comment type="caution">
    <text evidence="9">The sequence shown here is derived from an EMBL/GenBank/DDBJ whole genome shotgun (WGS) entry which is preliminary data.</text>
</comment>
<dbReference type="InterPro" id="IPR059000">
    <property type="entry name" value="ATPase_P-type_domA"/>
</dbReference>
<evidence type="ECO:0000256" key="5">
    <source>
        <dbReference type="ARBA" id="ARBA00022967"/>
    </source>
</evidence>
<feature type="domain" description="P-type ATPase A" evidence="8">
    <location>
        <begin position="127"/>
        <end position="192"/>
    </location>
</feature>
<dbReference type="PANTHER" id="PTHR43520:SF8">
    <property type="entry name" value="P-TYPE CU(+) TRANSPORTER"/>
    <property type="match status" value="1"/>
</dbReference>
<dbReference type="PRINTS" id="PR00943">
    <property type="entry name" value="CUATPASE"/>
</dbReference>
<dbReference type="GO" id="GO:0140581">
    <property type="term" value="F:P-type monovalent copper transporter activity"/>
    <property type="evidence" value="ECO:0007669"/>
    <property type="project" value="UniProtKB-EC"/>
</dbReference>
<dbReference type="Gene3D" id="2.70.150.10">
    <property type="entry name" value="Calcium-transporting ATPase, cytoplasmic transduction domain A"/>
    <property type="match status" value="1"/>
</dbReference>
<keyword evidence="4" id="KW-0187">Copper transport</keyword>
<dbReference type="PANTHER" id="PTHR43520">
    <property type="entry name" value="ATP7, ISOFORM B"/>
    <property type="match status" value="1"/>
</dbReference>